<evidence type="ECO:0000313" key="13">
    <source>
        <dbReference type="Proteomes" id="UP000251889"/>
    </source>
</evidence>
<evidence type="ECO:0000256" key="11">
    <source>
        <dbReference type="RuleBase" id="RU003658"/>
    </source>
</evidence>
<dbReference type="InterPro" id="IPR013785">
    <property type="entry name" value="Aldolase_TIM"/>
</dbReference>
<dbReference type="UniPathway" id="UPA00031">
    <property type="reaction ID" value="UER00009"/>
</dbReference>
<dbReference type="InterPro" id="IPR006062">
    <property type="entry name" value="His_biosynth"/>
</dbReference>
<dbReference type="GO" id="GO:0003949">
    <property type="term" value="F:1-(5-phosphoribosyl)-5-[(5-phosphoribosylamino)methylideneamino]imidazole-4-carboxamide isomerase activity"/>
    <property type="evidence" value="ECO:0007669"/>
    <property type="project" value="UniProtKB-UniRule"/>
</dbReference>
<dbReference type="FunFam" id="3.20.20.70:FF:000009">
    <property type="entry name" value="1-(5-phosphoribosyl)-5-[(5-phosphoribosylamino)methylideneamino] imidazole-4-carboxamide isomerase"/>
    <property type="match status" value="1"/>
</dbReference>
<sequence>MRIIPAIDIIDGKCVRLTQGDYGRKTIYNENPAEVAKSFEDAGIKYLHLVDLDGAKAGKVINWKVVESITAATKLEVDFGGGIKTEEEIQGLFDRGIQQVNLGSIAVKEPQKVKSWIQKFGKKKIILSADVKNEMISISGWQEDSALTINAFLKGYLAHGIEFVTCTDIATDGMLSGPNIELYKTLLLTFPQLQLIASGGVSNMDDIRELRRIGVDGVIVGKAIYEGKIQLEELSQLQLQA</sequence>
<comment type="catalytic activity">
    <reaction evidence="1 9 11">
        <text>1-(5-phospho-beta-D-ribosyl)-5-[(5-phospho-beta-D-ribosylamino)methylideneamino]imidazole-4-carboxamide = 5-[(5-phospho-1-deoxy-D-ribulos-1-ylimino)methylamino]-1-(5-phospho-beta-D-ribosyl)imidazole-4-carboxamide</text>
        <dbReference type="Rhea" id="RHEA:15469"/>
        <dbReference type="ChEBI" id="CHEBI:58435"/>
        <dbReference type="ChEBI" id="CHEBI:58525"/>
        <dbReference type="EC" id="5.3.1.16"/>
    </reaction>
</comment>
<dbReference type="NCBIfam" id="TIGR00007">
    <property type="entry name" value="1-(5-phosphoribosyl)-5-[(5-phosphoribosylamino)methylideneamino]imidazole-4-carboxamide isomerase"/>
    <property type="match status" value="1"/>
</dbReference>
<keyword evidence="7 9" id="KW-0368">Histidine biosynthesis</keyword>
<evidence type="ECO:0000256" key="6">
    <source>
        <dbReference type="ARBA" id="ARBA00022605"/>
    </source>
</evidence>
<comment type="caution">
    <text evidence="12">The sequence shown here is derived from an EMBL/GenBank/DDBJ whole genome shotgun (WGS) entry which is preliminary data.</text>
</comment>
<keyword evidence="13" id="KW-1185">Reference proteome</keyword>
<keyword evidence="5 9" id="KW-0963">Cytoplasm</keyword>
<dbReference type="GO" id="GO:0005737">
    <property type="term" value="C:cytoplasm"/>
    <property type="evidence" value="ECO:0007669"/>
    <property type="project" value="UniProtKB-SubCell"/>
</dbReference>
<reference evidence="12 13" key="1">
    <citation type="submission" date="2018-06" db="EMBL/GenBank/DDBJ databases">
        <title>Chryseolinea flavus sp. nov., a member of the phylum Bacteroidetes isolated from soil.</title>
        <authorList>
            <person name="Li Y."/>
            <person name="Wang J."/>
        </authorList>
    </citation>
    <scope>NUCLEOTIDE SEQUENCE [LARGE SCALE GENOMIC DNA]</scope>
    <source>
        <strain evidence="12 13">SDU1-6</strain>
    </source>
</reference>
<evidence type="ECO:0000256" key="9">
    <source>
        <dbReference type="HAMAP-Rule" id="MF_01014"/>
    </source>
</evidence>
<dbReference type="InterPro" id="IPR023016">
    <property type="entry name" value="HisA/PriA"/>
</dbReference>
<dbReference type="Proteomes" id="UP000251889">
    <property type="component" value="Unassembled WGS sequence"/>
</dbReference>
<feature type="active site" description="Proton donor" evidence="9">
    <location>
        <position position="130"/>
    </location>
</feature>
<dbReference type="Pfam" id="PF00977">
    <property type="entry name" value="His_biosynth"/>
    <property type="match status" value="1"/>
</dbReference>
<comment type="similarity">
    <text evidence="4 9 10">Belongs to the HisA/HisF family.</text>
</comment>
<proteinExistence type="inferred from homology"/>
<dbReference type="AlphaFoldDB" id="A0A364XWW5"/>
<dbReference type="GO" id="GO:0000162">
    <property type="term" value="P:L-tryptophan biosynthetic process"/>
    <property type="evidence" value="ECO:0007669"/>
    <property type="project" value="TreeGrafter"/>
</dbReference>
<keyword evidence="6 9" id="KW-0028">Amino-acid biosynthesis</keyword>
<accession>A0A364XWW5</accession>
<organism evidence="12 13">
    <name type="scientific">Pseudochryseolinea flava</name>
    <dbReference type="NCBI Taxonomy" id="2059302"/>
    <lineage>
        <taxon>Bacteria</taxon>
        <taxon>Pseudomonadati</taxon>
        <taxon>Bacteroidota</taxon>
        <taxon>Cytophagia</taxon>
        <taxon>Cytophagales</taxon>
        <taxon>Fulvivirgaceae</taxon>
        <taxon>Pseudochryseolinea</taxon>
    </lineage>
</organism>
<evidence type="ECO:0000256" key="3">
    <source>
        <dbReference type="ARBA" id="ARBA00005133"/>
    </source>
</evidence>
<dbReference type="InterPro" id="IPR011060">
    <property type="entry name" value="RibuloseP-bd_barrel"/>
</dbReference>
<dbReference type="EC" id="5.3.1.16" evidence="9 11"/>
<protein>
    <recommendedName>
        <fullName evidence="9 11">1-(5-phosphoribosyl)-5-[(5-phosphoribosylamino)methylideneamino] imidazole-4-carboxamide isomerase</fullName>
        <ecNumber evidence="9 11">5.3.1.16</ecNumber>
    </recommendedName>
    <alternativeName>
        <fullName evidence="9">Phosphoribosylformimino-5-aminoimidazole carboxamide ribotide isomerase</fullName>
    </alternativeName>
</protein>
<keyword evidence="8 9" id="KW-0413">Isomerase</keyword>
<evidence type="ECO:0000256" key="10">
    <source>
        <dbReference type="RuleBase" id="RU003657"/>
    </source>
</evidence>
<dbReference type="EMBL" id="QMFY01000016">
    <property type="protein sequence ID" value="RAV98671.1"/>
    <property type="molecule type" value="Genomic_DNA"/>
</dbReference>
<dbReference type="OrthoDB" id="9807749at2"/>
<name>A0A364XWW5_9BACT</name>
<dbReference type="CDD" id="cd04732">
    <property type="entry name" value="HisA"/>
    <property type="match status" value="1"/>
</dbReference>
<feature type="active site" description="Proton acceptor" evidence="9">
    <location>
        <position position="8"/>
    </location>
</feature>
<evidence type="ECO:0000256" key="8">
    <source>
        <dbReference type="ARBA" id="ARBA00023235"/>
    </source>
</evidence>
<dbReference type="HAMAP" id="MF_01014">
    <property type="entry name" value="HisA"/>
    <property type="match status" value="1"/>
</dbReference>
<dbReference type="Gene3D" id="3.20.20.70">
    <property type="entry name" value="Aldolase class I"/>
    <property type="match status" value="1"/>
</dbReference>
<comment type="subcellular location">
    <subcellularLocation>
        <location evidence="2 9 11">Cytoplasm</location>
    </subcellularLocation>
</comment>
<dbReference type="InterPro" id="IPR044524">
    <property type="entry name" value="Isoase_HisA-like"/>
</dbReference>
<dbReference type="PANTHER" id="PTHR43090">
    <property type="entry name" value="1-(5-PHOSPHORIBOSYL)-5-[(5-PHOSPHORIBOSYLAMINO)METHYLIDENEAMINO] IMIDAZOLE-4-CARBOXAMIDE ISOMERASE"/>
    <property type="match status" value="1"/>
</dbReference>
<dbReference type="SUPFAM" id="SSF51366">
    <property type="entry name" value="Ribulose-phoshate binding barrel"/>
    <property type="match status" value="1"/>
</dbReference>
<gene>
    <name evidence="9 12" type="primary">hisA</name>
    <name evidence="12" type="ORF">DQQ10_23225</name>
</gene>
<dbReference type="InterPro" id="IPR006063">
    <property type="entry name" value="HisA_bact_arch"/>
</dbReference>
<evidence type="ECO:0000313" key="12">
    <source>
        <dbReference type="EMBL" id="RAV98671.1"/>
    </source>
</evidence>
<evidence type="ECO:0000256" key="2">
    <source>
        <dbReference type="ARBA" id="ARBA00004496"/>
    </source>
</evidence>
<evidence type="ECO:0000256" key="4">
    <source>
        <dbReference type="ARBA" id="ARBA00009667"/>
    </source>
</evidence>
<evidence type="ECO:0000256" key="5">
    <source>
        <dbReference type="ARBA" id="ARBA00022490"/>
    </source>
</evidence>
<evidence type="ECO:0000256" key="1">
    <source>
        <dbReference type="ARBA" id="ARBA00000901"/>
    </source>
</evidence>
<comment type="pathway">
    <text evidence="3 9 11">Amino-acid biosynthesis; L-histidine biosynthesis; L-histidine from 5-phospho-alpha-D-ribose 1-diphosphate: step 4/9.</text>
</comment>
<evidence type="ECO:0000256" key="7">
    <source>
        <dbReference type="ARBA" id="ARBA00023102"/>
    </source>
</evidence>
<dbReference type="GO" id="GO:0000105">
    <property type="term" value="P:L-histidine biosynthetic process"/>
    <property type="evidence" value="ECO:0007669"/>
    <property type="project" value="UniProtKB-UniRule"/>
</dbReference>
<dbReference type="PANTHER" id="PTHR43090:SF2">
    <property type="entry name" value="1-(5-PHOSPHORIBOSYL)-5-[(5-PHOSPHORIBOSYLAMINO)METHYLIDENEAMINO] IMIDAZOLE-4-CARBOXAMIDE ISOMERASE"/>
    <property type="match status" value="1"/>
</dbReference>